<feature type="transmembrane region" description="Helical" evidence="1">
    <location>
        <begin position="183"/>
        <end position="199"/>
    </location>
</feature>
<evidence type="ECO:0000313" key="3">
    <source>
        <dbReference type="Proteomes" id="UP001172743"/>
    </source>
</evidence>
<dbReference type="Proteomes" id="UP001172743">
    <property type="component" value="Unassembled WGS sequence"/>
</dbReference>
<feature type="transmembrane region" description="Helical" evidence="1">
    <location>
        <begin position="160"/>
        <end position="177"/>
    </location>
</feature>
<feature type="transmembrane region" description="Helical" evidence="1">
    <location>
        <begin position="127"/>
        <end position="148"/>
    </location>
</feature>
<keyword evidence="1" id="KW-0812">Transmembrane</keyword>
<feature type="transmembrane region" description="Helical" evidence="1">
    <location>
        <begin position="62"/>
        <end position="80"/>
    </location>
</feature>
<evidence type="ECO:0000256" key="1">
    <source>
        <dbReference type="SAM" id="Phobius"/>
    </source>
</evidence>
<protein>
    <submittedName>
        <fullName evidence="2">ABC transporter permease</fullName>
    </submittedName>
</protein>
<keyword evidence="1" id="KW-0472">Membrane</keyword>
<reference evidence="2" key="1">
    <citation type="submission" date="2023-07" db="EMBL/GenBank/DDBJ databases">
        <title>Ureibacillus sp. isolated from freshwater well.</title>
        <authorList>
            <person name="Kirdat K."/>
            <person name="Bhatt A."/>
            <person name="Teware R."/>
            <person name="Bhavsar Y."/>
            <person name="Yadav A."/>
        </authorList>
    </citation>
    <scope>NUCLEOTIDE SEQUENCE</scope>
    <source>
        <strain evidence="2">BA0131</strain>
    </source>
</reference>
<dbReference type="RefSeq" id="WP_301136884.1">
    <property type="nucleotide sequence ID" value="NZ_JAUHTQ010000002.1"/>
</dbReference>
<organism evidence="2 3">
    <name type="scientific">Ureibacillus aquaedulcis</name>
    <dbReference type="NCBI Taxonomy" id="3058421"/>
    <lineage>
        <taxon>Bacteria</taxon>
        <taxon>Bacillati</taxon>
        <taxon>Bacillota</taxon>
        <taxon>Bacilli</taxon>
        <taxon>Bacillales</taxon>
        <taxon>Caryophanaceae</taxon>
        <taxon>Ureibacillus</taxon>
    </lineage>
</organism>
<sequence>MLLFKMRLQRQWKTHLSLFKNIADWTIWLYLIIPSFAFIYYLLRETVFKLNYGFIEFLHPGIVVFIIMYISSTLINRTFSEPADKLFLIQSTKQYAALKRWGFYYSLLCNFAIMAILFSLFYPFLRYVHHFSFIQLTQFSASLISCYLVSKLSVLFLSKWVRFFTLLILILLTSVAVFYANDLTVAFTIALIFIGGILYERRAIRTHRYFEKQTQMDVESFYRWQSRIFLYNPELKMMKLPKHKSKSPMCFKKGRSNDSVSVLIELILKTIFRKKSYIWDYLRIICIVFPLILVVPWWAAYLLVILMYFGLKTYISSICAEVKENAIFTIIRTSDRDWQLAFKKIQIYIVNSVTMAYVALITCLLLFF</sequence>
<comment type="caution">
    <text evidence="2">The sequence shown here is derived from an EMBL/GenBank/DDBJ whole genome shotgun (WGS) entry which is preliminary data.</text>
</comment>
<keyword evidence="3" id="KW-1185">Reference proteome</keyword>
<feature type="transmembrane region" description="Helical" evidence="1">
    <location>
        <begin position="101"/>
        <end position="121"/>
    </location>
</feature>
<feature type="transmembrane region" description="Helical" evidence="1">
    <location>
        <begin position="21"/>
        <end position="42"/>
    </location>
</feature>
<dbReference type="InterPro" id="IPR010288">
    <property type="entry name" value="EcsB_ABC"/>
</dbReference>
<feature type="transmembrane region" description="Helical" evidence="1">
    <location>
        <begin position="345"/>
        <end position="367"/>
    </location>
</feature>
<name>A0ABT8GMU8_9BACL</name>
<dbReference type="EMBL" id="JAUHTQ010000002">
    <property type="protein sequence ID" value="MDN4492729.1"/>
    <property type="molecule type" value="Genomic_DNA"/>
</dbReference>
<proteinExistence type="predicted"/>
<gene>
    <name evidence="2" type="ORF">QYB95_04180</name>
</gene>
<dbReference type="Pfam" id="PF05975">
    <property type="entry name" value="EcsB"/>
    <property type="match status" value="1"/>
</dbReference>
<accession>A0ABT8GMU8</accession>
<keyword evidence="1" id="KW-1133">Transmembrane helix</keyword>
<evidence type="ECO:0000313" key="2">
    <source>
        <dbReference type="EMBL" id="MDN4492729.1"/>
    </source>
</evidence>
<feature type="transmembrane region" description="Helical" evidence="1">
    <location>
        <begin position="281"/>
        <end position="309"/>
    </location>
</feature>